<gene>
    <name evidence="2" type="primary">5E6.230</name>
</gene>
<evidence type="ECO:0000256" key="1">
    <source>
        <dbReference type="SAM" id="MobiDB-lite"/>
    </source>
</evidence>
<feature type="compositionally biased region" description="Polar residues" evidence="1">
    <location>
        <begin position="725"/>
        <end position="766"/>
    </location>
</feature>
<evidence type="ECO:0000313" key="2">
    <source>
        <dbReference type="EMBL" id="CAD21264.1"/>
    </source>
</evidence>
<accession>Q8X0P4</accession>
<feature type="region of interest" description="Disordered" evidence="1">
    <location>
        <begin position="1"/>
        <end position="51"/>
    </location>
</feature>
<proteinExistence type="predicted"/>
<feature type="compositionally biased region" description="Basic and acidic residues" evidence="1">
    <location>
        <begin position="366"/>
        <end position="375"/>
    </location>
</feature>
<feature type="compositionally biased region" description="Basic and acidic residues" evidence="1">
    <location>
        <begin position="706"/>
        <end position="724"/>
    </location>
</feature>
<feature type="compositionally biased region" description="Acidic residues" evidence="1">
    <location>
        <begin position="382"/>
        <end position="395"/>
    </location>
</feature>
<feature type="compositionally biased region" description="Polar residues" evidence="1">
    <location>
        <begin position="597"/>
        <end position="611"/>
    </location>
</feature>
<feature type="compositionally biased region" description="Basic and acidic residues" evidence="1">
    <location>
        <begin position="348"/>
        <end position="358"/>
    </location>
</feature>
<feature type="compositionally biased region" description="Basic and acidic residues" evidence="1">
    <location>
        <begin position="284"/>
        <end position="293"/>
    </location>
</feature>
<reference evidence="2" key="2">
    <citation type="submission" date="2002-01" db="EMBL/GenBank/DDBJ databases">
        <authorList>
            <person name="German Neurospora genome project"/>
        </authorList>
    </citation>
    <scope>NUCLEOTIDE SEQUENCE</scope>
</reference>
<feature type="compositionally biased region" description="Polar residues" evidence="1">
    <location>
        <begin position="655"/>
        <end position="666"/>
    </location>
</feature>
<name>Q8X0P4_NEUCS</name>
<dbReference type="AlphaFoldDB" id="Q8X0P4"/>
<dbReference type="VEuPathDB" id="FungiDB:NCU16913"/>
<dbReference type="EMBL" id="AL670004">
    <property type="protein sequence ID" value="CAD21264.1"/>
    <property type="molecule type" value="Genomic_DNA"/>
</dbReference>
<feature type="region of interest" description="Disordered" evidence="1">
    <location>
        <begin position="333"/>
        <end position="410"/>
    </location>
</feature>
<organism evidence="2">
    <name type="scientific">Neurospora crassa</name>
    <dbReference type="NCBI Taxonomy" id="5141"/>
    <lineage>
        <taxon>Eukaryota</taxon>
        <taxon>Fungi</taxon>
        <taxon>Dikarya</taxon>
        <taxon>Ascomycota</taxon>
        <taxon>Pezizomycotina</taxon>
        <taxon>Sordariomycetes</taxon>
        <taxon>Sordariomycetidae</taxon>
        <taxon>Sordariales</taxon>
        <taxon>Sordariaceae</taxon>
        <taxon>Neurospora</taxon>
    </lineage>
</organism>
<protein>
    <submittedName>
        <fullName evidence="2">Uncharacterized protein 5E6.230</fullName>
    </submittedName>
</protein>
<feature type="region of interest" description="Disordered" evidence="1">
    <location>
        <begin position="691"/>
        <end position="766"/>
    </location>
</feature>
<feature type="compositionally biased region" description="Low complexity" evidence="1">
    <location>
        <begin position="215"/>
        <end position="227"/>
    </location>
</feature>
<reference evidence="2" key="1">
    <citation type="submission" date="2002-01" db="EMBL/GenBank/DDBJ databases">
        <authorList>
            <person name="Schulte U."/>
            <person name="Aign V."/>
            <person name="Hoheisel J."/>
            <person name="Brandt P."/>
            <person name="Fartmann B."/>
            <person name="Holland R."/>
            <person name="Nyakatura G."/>
            <person name="Mewes H.W."/>
            <person name="Mannhaupt G."/>
        </authorList>
    </citation>
    <scope>NUCLEOTIDE SEQUENCE</scope>
</reference>
<feature type="region of interest" description="Disordered" evidence="1">
    <location>
        <begin position="262"/>
        <end position="306"/>
    </location>
</feature>
<feature type="compositionally biased region" description="Basic and acidic residues" evidence="1">
    <location>
        <begin position="8"/>
        <end position="23"/>
    </location>
</feature>
<sequence>MPPAGADMNRKRPSEGEPEDAARPHKRRSHGAPAVSSTPASSGECDPPALTSLADGSRRYDEFKGDIGDGVYRALTGGGAYFPTNYKLFLKHPAPWLCPLVDCRKSFNQCSNLGRHFSVSTTLFFSPLGCALRWLLLHLSLSPSFLLPSVVRTSSTNHCPLQKAHRGWKLYDEEERGFFHFQGIRTKPDEDGKLRPIVVGRGFRAPKRQDDRQTPDTSAADTATAPLASTTARAINSSTSAPITLAQASRLSSRKVIDISSNDEGVKPTVNDTSVRNTGPHASAKREQARGENKSTGTANRIRRNYHGARFEVNNPQELGGAQHHRKLFASWEQEAGAQRRKKISSKTGREVDKRQPKDVSSNAKQKVDTQHFEDTSSTSSSEDDDDSDPFDFEPSDLPAPRNNDTQQLEKGTDTAPIVVADSKQPFDPSKSAIWQYLMTLTKTDMPVPDDSAITELLALPRRRNLPRTWQGRLSKFVDFQLNTLTGLILYIGGDEAPSSPCSWMGCSVHAEAHVFWKINFYYGNSIDHRYPFPKCVFLPTHLRVSKSVTERLGHHLCCNAYHRSWKKPPHWVNTVPDDKFKAARDPACVEVMRYTSTEKSAGNESSTNAQGNTLSTATSTSNTGNNAVQPSPSQALLPACPPLQPATMVGDTLTPRSSAQQSTSRLVVKEHGGNMSGVGSSPVNPIVEANKRLGDVREITTGTKTKREAGRQKKSLGGEEQHSSTRQAQVTPVSSAAASLSNLTVQDTSTAPSRSPQQSGPEKSQRTTVFNLANGSTQPIGFKGNESQLLQASKRQTLECTVWAGSVWMKMVGDDGVSITRRVDAGGTWTIGTDSHCLITNFFPAAKETAVVNVKSKSVLESFE</sequence>
<feature type="region of interest" description="Disordered" evidence="1">
    <location>
        <begin position="597"/>
        <end position="666"/>
    </location>
</feature>
<feature type="region of interest" description="Disordered" evidence="1">
    <location>
        <begin position="190"/>
        <end position="227"/>
    </location>
</feature>
<feature type="compositionally biased region" description="Low complexity" evidence="1">
    <location>
        <begin position="612"/>
        <end position="639"/>
    </location>
</feature>